<dbReference type="Proteomes" id="UP000605201">
    <property type="component" value="Unassembled WGS sequence"/>
</dbReference>
<name>A0A8J6NZL5_9BACT</name>
<evidence type="ECO:0000313" key="2">
    <source>
        <dbReference type="Proteomes" id="UP000605201"/>
    </source>
</evidence>
<reference evidence="1 2" key="1">
    <citation type="submission" date="2020-08" db="EMBL/GenBank/DDBJ databases">
        <title>Bridging the membrane lipid divide: bacteria of the FCB group superphylum have the potential to synthesize archaeal ether lipids.</title>
        <authorList>
            <person name="Villanueva L."/>
            <person name="Von Meijenfeldt F.A.B."/>
            <person name="Westbye A.B."/>
            <person name="Yadav S."/>
            <person name="Hopmans E.C."/>
            <person name="Dutilh B.E."/>
            <person name="Sinninghe Damste J.S."/>
        </authorList>
    </citation>
    <scope>NUCLEOTIDE SEQUENCE [LARGE SCALE GENOMIC DNA]</scope>
    <source>
        <strain evidence="1">NIOZ-UU17</strain>
    </source>
</reference>
<protein>
    <submittedName>
        <fullName evidence="1">Uncharacterized protein</fullName>
    </submittedName>
</protein>
<organism evidence="1 2">
    <name type="scientific">Candidatus Desulfatibia vada</name>
    <dbReference type="NCBI Taxonomy" id="2841696"/>
    <lineage>
        <taxon>Bacteria</taxon>
        <taxon>Pseudomonadati</taxon>
        <taxon>Thermodesulfobacteriota</taxon>
        <taxon>Desulfobacteria</taxon>
        <taxon>Desulfobacterales</taxon>
        <taxon>Desulfobacterales incertae sedis</taxon>
        <taxon>Candidatus Desulfatibia</taxon>
    </lineage>
</organism>
<dbReference type="AlphaFoldDB" id="A0A8J6NZL5"/>
<accession>A0A8J6NZL5</accession>
<dbReference type="SUPFAM" id="SSF53335">
    <property type="entry name" value="S-adenosyl-L-methionine-dependent methyltransferases"/>
    <property type="match status" value="1"/>
</dbReference>
<dbReference type="EMBL" id="JACNIG010000254">
    <property type="protein sequence ID" value="MBC8432924.1"/>
    <property type="molecule type" value="Genomic_DNA"/>
</dbReference>
<dbReference type="InterPro" id="IPR029063">
    <property type="entry name" value="SAM-dependent_MTases_sf"/>
</dbReference>
<proteinExistence type="predicted"/>
<sequence length="245" mass="28883">MNSKMVKWTRERLIDSLKYLIFRLDTTKFILDKPHFDYQPIPWKGINEARLRGKASFLRWQEIRYHIDDNYISLKDLGCCVGYFPISASTEYAINSIGIDCNSKYLRIAEYATPTELIGNCNFINLKIDEDNVSILPETDITLCLSIWHHWVFEYGIEKASNILQNIWNKTNNVIFFESGEEEVKDEFDLPFDDSRPAKKWLTDYLQRTCNNSKVEIIGEFAAGEYPHYKIKNHKRSLFKVKRDD</sequence>
<dbReference type="Gene3D" id="3.40.50.150">
    <property type="entry name" value="Vaccinia Virus protein VP39"/>
    <property type="match status" value="1"/>
</dbReference>
<comment type="caution">
    <text evidence="1">The sequence shown here is derived from an EMBL/GenBank/DDBJ whole genome shotgun (WGS) entry which is preliminary data.</text>
</comment>
<gene>
    <name evidence="1" type="ORF">H8D96_13520</name>
</gene>
<evidence type="ECO:0000313" key="1">
    <source>
        <dbReference type="EMBL" id="MBC8432924.1"/>
    </source>
</evidence>